<organism evidence="4 5">
    <name type="scientific">Petrolisthes cinctipes</name>
    <name type="common">Flat porcelain crab</name>
    <dbReference type="NCBI Taxonomy" id="88211"/>
    <lineage>
        <taxon>Eukaryota</taxon>
        <taxon>Metazoa</taxon>
        <taxon>Ecdysozoa</taxon>
        <taxon>Arthropoda</taxon>
        <taxon>Crustacea</taxon>
        <taxon>Multicrustacea</taxon>
        <taxon>Malacostraca</taxon>
        <taxon>Eumalacostraca</taxon>
        <taxon>Eucarida</taxon>
        <taxon>Decapoda</taxon>
        <taxon>Pleocyemata</taxon>
        <taxon>Anomura</taxon>
        <taxon>Galatheoidea</taxon>
        <taxon>Porcellanidae</taxon>
        <taxon>Petrolisthes</taxon>
    </lineage>
</organism>
<evidence type="ECO:0000259" key="3">
    <source>
        <dbReference type="PROSITE" id="PS50041"/>
    </source>
</evidence>
<feature type="chain" id="PRO_5041958626" description="C-type lectin domain-containing protein" evidence="2">
    <location>
        <begin position="18"/>
        <end position="450"/>
    </location>
</feature>
<dbReference type="Pfam" id="PF00059">
    <property type="entry name" value="Lectin_C"/>
    <property type="match status" value="1"/>
</dbReference>
<dbReference type="InterPro" id="IPR016186">
    <property type="entry name" value="C-type_lectin-like/link_sf"/>
</dbReference>
<proteinExistence type="predicted"/>
<dbReference type="Proteomes" id="UP001286313">
    <property type="component" value="Unassembled WGS sequence"/>
</dbReference>
<dbReference type="SMART" id="SM00034">
    <property type="entry name" value="CLECT"/>
    <property type="match status" value="1"/>
</dbReference>
<protein>
    <recommendedName>
        <fullName evidence="3">C-type lectin domain-containing protein</fullName>
    </recommendedName>
</protein>
<sequence>MSSLIVLLAVLVVVVSGQRTFRYDGSVVDQSGPSQLFRPQAPVVLMQQPQDQSSGPVVFLDQASLDDPQGPVFPFQSQPQVIVGPNELEPVDTRPDVVILPQQVQPTVFISPPQTFSPAQTGQSVLVSSPQPAVFVPQPQPTVTVSRPQQVGSVFQPQVGSVFQPQPTVTVSQPQQVGSVFQPQQVGSVFQPQQVGSVFQPQPTVTASQPQQVGSVFQPQPTVTVSLPQQVGSVFQPQQVGSVFQPQPTVTVSQPQQVGSVFQPQQVGSVFQPQPTVTVSQPQSFQSSFVSGGSSVTVSGQCNIVSGSLVDQVVGREVWHFSWCHQASRTYTWYQARDYCTSLGQGFASISVENQIKNNVLSAVMSAHGQRTTWTSGNRLTTKRWSWSKTGVQSHYTNWARTGRLGRPQPDNANGDELCLSVVNSYTDGAAWHDASCTDLSPVVCQAYRY</sequence>
<evidence type="ECO:0000313" key="4">
    <source>
        <dbReference type="EMBL" id="KAK3862641.1"/>
    </source>
</evidence>
<dbReference type="Gene3D" id="3.10.100.10">
    <property type="entry name" value="Mannose-Binding Protein A, subunit A"/>
    <property type="match status" value="1"/>
</dbReference>
<dbReference type="AlphaFoldDB" id="A0AAE1K0X6"/>
<dbReference type="InterPro" id="IPR016187">
    <property type="entry name" value="CTDL_fold"/>
</dbReference>
<dbReference type="PROSITE" id="PS00615">
    <property type="entry name" value="C_TYPE_LECTIN_1"/>
    <property type="match status" value="1"/>
</dbReference>
<evidence type="ECO:0000256" key="2">
    <source>
        <dbReference type="SAM" id="SignalP"/>
    </source>
</evidence>
<reference evidence="4" key="1">
    <citation type="submission" date="2023-10" db="EMBL/GenBank/DDBJ databases">
        <title>Genome assemblies of two species of porcelain crab, Petrolisthes cinctipes and Petrolisthes manimaculis (Anomura: Porcellanidae).</title>
        <authorList>
            <person name="Angst P."/>
        </authorList>
    </citation>
    <scope>NUCLEOTIDE SEQUENCE</scope>
    <source>
        <strain evidence="4">PB745_01</strain>
        <tissue evidence="4">Gill</tissue>
    </source>
</reference>
<dbReference type="CDD" id="cd00037">
    <property type="entry name" value="CLECT"/>
    <property type="match status" value="1"/>
</dbReference>
<evidence type="ECO:0000256" key="1">
    <source>
        <dbReference type="ARBA" id="ARBA00023157"/>
    </source>
</evidence>
<keyword evidence="1" id="KW-1015">Disulfide bond</keyword>
<dbReference type="InterPro" id="IPR001304">
    <property type="entry name" value="C-type_lectin-like"/>
</dbReference>
<dbReference type="PANTHER" id="PTHR21407">
    <property type="entry name" value="RE43931P-RELATED"/>
    <property type="match status" value="1"/>
</dbReference>
<dbReference type="InterPro" id="IPR018378">
    <property type="entry name" value="C-type_lectin_CS"/>
</dbReference>
<dbReference type="SUPFAM" id="SSF56436">
    <property type="entry name" value="C-type lectin-like"/>
    <property type="match status" value="1"/>
</dbReference>
<dbReference type="PROSITE" id="PS50041">
    <property type="entry name" value="C_TYPE_LECTIN_2"/>
    <property type="match status" value="1"/>
</dbReference>
<keyword evidence="2" id="KW-0732">Signal</keyword>
<comment type="caution">
    <text evidence="4">The sequence shown here is derived from an EMBL/GenBank/DDBJ whole genome shotgun (WGS) entry which is preliminary data.</text>
</comment>
<feature type="signal peptide" evidence="2">
    <location>
        <begin position="1"/>
        <end position="17"/>
    </location>
</feature>
<evidence type="ECO:0000313" key="5">
    <source>
        <dbReference type="Proteomes" id="UP001286313"/>
    </source>
</evidence>
<name>A0AAE1K0X6_PETCI</name>
<gene>
    <name evidence="4" type="ORF">Pcinc_031511</name>
</gene>
<dbReference type="EMBL" id="JAWQEG010004190">
    <property type="protein sequence ID" value="KAK3862641.1"/>
    <property type="molecule type" value="Genomic_DNA"/>
</dbReference>
<accession>A0AAE1K0X6</accession>
<keyword evidence="5" id="KW-1185">Reference proteome</keyword>
<feature type="domain" description="C-type lectin" evidence="3">
    <location>
        <begin position="320"/>
        <end position="446"/>
    </location>
</feature>